<reference evidence="8 9" key="1">
    <citation type="submission" date="2022-04" db="EMBL/GenBank/DDBJ databases">
        <title>Genome sequence of C. roseum typestrain.</title>
        <authorList>
            <person name="Poehlein A."/>
            <person name="Schoch T."/>
            <person name="Duerre P."/>
            <person name="Daniel R."/>
        </authorList>
    </citation>
    <scope>NUCLEOTIDE SEQUENCE [LARGE SCALE GENOMIC DNA]</scope>
    <source>
        <strain evidence="8 9">DSM 7320</strain>
    </source>
</reference>
<name>A0A1S8L1F4_9CLOT</name>
<dbReference type="Proteomes" id="UP000190951">
    <property type="component" value="Chromosome"/>
</dbReference>
<dbReference type="InterPro" id="IPR035906">
    <property type="entry name" value="MetI-like_sf"/>
</dbReference>
<dbReference type="Gene3D" id="1.10.3720.10">
    <property type="entry name" value="MetI-like"/>
    <property type="match status" value="1"/>
</dbReference>
<dbReference type="PANTHER" id="PTHR43744">
    <property type="entry name" value="ABC TRANSPORTER PERMEASE PROTEIN MG189-RELATED-RELATED"/>
    <property type="match status" value="1"/>
</dbReference>
<comment type="subcellular location">
    <subcellularLocation>
        <location evidence="1 7">Cell membrane</location>
        <topology evidence="1 7">Multi-pass membrane protein</topology>
    </subcellularLocation>
</comment>
<keyword evidence="9" id="KW-1185">Reference proteome</keyword>
<dbReference type="GO" id="GO:0055085">
    <property type="term" value="P:transmembrane transport"/>
    <property type="evidence" value="ECO:0007669"/>
    <property type="project" value="InterPro"/>
</dbReference>
<protein>
    <submittedName>
        <fullName evidence="8">L-arabinose transport system permease protein AraQ</fullName>
    </submittedName>
</protein>
<evidence type="ECO:0000256" key="5">
    <source>
        <dbReference type="ARBA" id="ARBA00022989"/>
    </source>
</evidence>
<keyword evidence="3" id="KW-1003">Cell membrane</keyword>
<dbReference type="PROSITE" id="PS50928">
    <property type="entry name" value="ABC_TM1"/>
    <property type="match status" value="1"/>
</dbReference>
<keyword evidence="2 7" id="KW-0813">Transport</keyword>
<keyword evidence="5 7" id="KW-1133">Transmembrane helix</keyword>
<dbReference type="SUPFAM" id="SSF161098">
    <property type="entry name" value="MetI-like"/>
    <property type="match status" value="1"/>
</dbReference>
<evidence type="ECO:0000313" key="9">
    <source>
        <dbReference type="Proteomes" id="UP000190951"/>
    </source>
</evidence>
<feature type="transmembrane region" description="Helical" evidence="7">
    <location>
        <begin position="27"/>
        <end position="49"/>
    </location>
</feature>
<gene>
    <name evidence="8" type="primary">araQ_1</name>
    <name evidence="8" type="ORF">CROST_005200</name>
</gene>
<sequence>MKSLSKHKKLISGGYEVESPILRTFNYVLLIIITFIVLCPIYVVFTASFKSNGEYMKSGAFSLPRSFFYFDNYKTVLKQGQLALAYANTLILIIVSVILSVMMAAMVAYALGRFKFKGRKFLIVLFFIPTLIPSTLTQVATFTLISKLHVFNTLWSCILIYIGTDIVQIYLFLQFVEKIPYSLDESALIEGASYFRVFRSIIIPQLKPAMATVIILKVLGIYNDMLNQNLYMPKSSLVTVSTALLSFSNDRNSQWNVMSAGVIAIMIPTIILYLFMQKFIFAGITEGAVKD</sequence>
<evidence type="ECO:0000256" key="1">
    <source>
        <dbReference type="ARBA" id="ARBA00004651"/>
    </source>
</evidence>
<dbReference type="Pfam" id="PF00528">
    <property type="entry name" value="BPD_transp_1"/>
    <property type="match status" value="1"/>
</dbReference>
<dbReference type="GO" id="GO:0005886">
    <property type="term" value="C:plasma membrane"/>
    <property type="evidence" value="ECO:0007669"/>
    <property type="project" value="UniProtKB-SubCell"/>
</dbReference>
<accession>A0A1S8L1F4</accession>
<dbReference type="KEGG" id="crw:CROST_005200"/>
<proteinExistence type="inferred from homology"/>
<dbReference type="InterPro" id="IPR000515">
    <property type="entry name" value="MetI-like"/>
</dbReference>
<evidence type="ECO:0000256" key="3">
    <source>
        <dbReference type="ARBA" id="ARBA00022475"/>
    </source>
</evidence>
<evidence type="ECO:0000256" key="4">
    <source>
        <dbReference type="ARBA" id="ARBA00022692"/>
    </source>
</evidence>
<feature type="transmembrane region" description="Helical" evidence="7">
    <location>
        <begin position="151"/>
        <end position="173"/>
    </location>
</feature>
<comment type="similarity">
    <text evidence="7">Belongs to the binding-protein-dependent transport system permease family.</text>
</comment>
<feature type="transmembrane region" description="Helical" evidence="7">
    <location>
        <begin position="255"/>
        <end position="275"/>
    </location>
</feature>
<keyword evidence="6 7" id="KW-0472">Membrane</keyword>
<dbReference type="EMBL" id="CP096983">
    <property type="protein sequence ID" value="URZ09821.1"/>
    <property type="molecule type" value="Genomic_DNA"/>
</dbReference>
<keyword evidence="4 7" id="KW-0812">Transmembrane</keyword>
<evidence type="ECO:0000256" key="7">
    <source>
        <dbReference type="RuleBase" id="RU363032"/>
    </source>
</evidence>
<dbReference type="AlphaFoldDB" id="A0A1S8L1F4"/>
<evidence type="ECO:0000256" key="2">
    <source>
        <dbReference type="ARBA" id="ARBA00022448"/>
    </source>
</evidence>
<dbReference type="RefSeq" id="WP_077835285.1">
    <property type="nucleotide sequence ID" value="NZ_CP096983.1"/>
</dbReference>
<evidence type="ECO:0000256" key="6">
    <source>
        <dbReference type="ARBA" id="ARBA00023136"/>
    </source>
</evidence>
<feature type="transmembrane region" description="Helical" evidence="7">
    <location>
        <begin position="83"/>
        <end position="109"/>
    </location>
</feature>
<feature type="transmembrane region" description="Helical" evidence="7">
    <location>
        <begin position="121"/>
        <end position="145"/>
    </location>
</feature>
<dbReference type="STRING" id="84029.CROST_32350"/>
<evidence type="ECO:0000313" key="8">
    <source>
        <dbReference type="EMBL" id="URZ09821.1"/>
    </source>
</evidence>
<dbReference type="CDD" id="cd06261">
    <property type="entry name" value="TM_PBP2"/>
    <property type="match status" value="1"/>
</dbReference>
<organism evidence="8 9">
    <name type="scientific">Clostridium felsineum</name>
    <dbReference type="NCBI Taxonomy" id="36839"/>
    <lineage>
        <taxon>Bacteria</taxon>
        <taxon>Bacillati</taxon>
        <taxon>Bacillota</taxon>
        <taxon>Clostridia</taxon>
        <taxon>Eubacteriales</taxon>
        <taxon>Clostridiaceae</taxon>
        <taxon>Clostridium</taxon>
    </lineage>
</organism>
<dbReference type="PANTHER" id="PTHR43744:SF3">
    <property type="entry name" value="LACTOSE TRANSPORT SYSTEM PERMEASE PROTEIN LACG"/>
    <property type="match status" value="1"/>
</dbReference>